<organism evidence="2 3">
    <name type="scientific">Paramuricea clavata</name>
    <name type="common">Red gorgonian</name>
    <name type="synonym">Violescent sea-whip</name>
    <dbReference type="NCBI Taxonomy" id="317549"/>
    <lineage>
        <taxon>Eukaryota</taxon>
        <taxon>Metazoa</taxon>
        <taxon>Cnidaria</taxon>
        <taxon>Anthozoa</taxon>
        <taxon>Octocorallia</taxon>
        <taxon>Malacalcyonacea</taxon>
        <taxon>Plexauridae</taxon>
        <taxon>Paramuricea</taxon>
    </lineage>
</organism>
<accession>A0A6S7H0S7</accession>
<dbReference type="InterPro" id="IPR050951">
    <property type="entry name" value="Retrovirus_Pol_polyprotein"/>
</dbReference>
<keyword evidence="3" id="KW-1185">Reference proteome</keyword>
<dbReference type="PANTHER" id="PTHR37984:SF5">
    <property type="entry name" value="PROTEIN NYNRIN-LIKE"/>
    <property type="match status" value="1"/>
</dbReference>
<feature type="compositionally biased region" description="Polar residues" evidence="1">
    <location>
        <begin position="230"/>
        <end position="240"/>
    </location>
</feature>
<dbReference type="FunFam" id="3.30.420.10:FF:000063">
    <property type="entry name" value="Retrovirus-related Pol polyprotein from transposon 297-like Protein"/>
    <property type="match status" value="1"/>
</dbReference>
<dbReference type="SUPFAM" id="SSF53098">
    <property type="entry name" value="Ribonuclease H-like"/>
    <property type="match status" value="1"/>
</dbReference>
<evidence type="ECO:0000313" key="3">
    <source>
        <dbReference type="Proteomes" id="UP001152795"/>
    </source>
</evidence>
<dbReference type="GO" id="GO:0015074">
    <property type="term" value="P:DNA integration"/>
    <property type="evidence" value="ECO:0007669"/>
    <property type="project" value="InterPro"/>
</dbReference>
<evidence type="ECO:0000256" key="1">
    <source>
        <dbReference type="SAM" id="MobiDB-lite"/>
    </source>
</evidence>
<comment type="caution">
    <text evidence="2">The sequence shown here is derived from an EMBL/GenBank/DDBJ whole genome shotgun (WGS) entry which is preliminary data.</text>
</comment>
<dbReference type="InterPro" id="IPR036397">
    <property type="entry name" value="RNaseH_sf"/>
</dbReference>
<feature type="compositionally biased region" description="Low complexity" evidence="1">
    <location>
        <begin position="241"/>
        <end position="254"/>
    </location>
</feature>
<name>A0A6S7H0S7_PARCT</name>
<dbReference type="OrthoDB" id="5982225at2759"/>
<dbReference type="Proteomes" id="UP001152795">
    <property type="component" value="Unassembled WGS sequence"/>
</dbReference>
<proteinExistence type="predicted"/>
<dbReference type="Gene3D" id="3.30.420.10">
    <property type="entry name" value="Ribonuclease H-like superfamily/Ribonuclease H"/>
    <property type="match status" value="1"/>
</dbReference>
<dbReference type="EMBL" id="CACRXK020002825">
    <property type="protein sequence ID" value="CAB3996229.1"/>
    <property type="molecule type" value="Genomic_DNA"/>
</dbReference>
<protein>
    <submittedName>
        <fullName evidence="2">Uncharacterized protein K02A2.6</fullName>
    </submittedName>
</protein>
<dbReference type="GO" id="GO:0003676">
    <property type="term" value="F:nucleic acid binding"/>
    <property type="evidence" value="ECO:0007669"/>
    <property type="project" value="InterPro"/>
</dbReference>
<dbReference type="AlphaFoldDB" id="A0A6S7H0S7"/>
<gene>
    <name evidence="2" type="ORF">PACLA_8A025786</name>
</gene>
<reference evidence="2" key="1">
    <citation type="submission" date="2020-04" db="EMBL/GenBank/DDBJ databases">
        <authorList>
            <person name="Alioto T."/>
            <person name="Alioto T."/>
            <person name="Gomez Garrido J."/>
        </authorList>
    </citation>
    <scope>NUCLEOTIDE SEQUENCE</scope>
    <source>
        <strain evidence="2">A484AB</strain>
    </source>
</reference>
<dbReference type="PROSITE" id="PS50994">
    <property type="entry name" value="INTEGRASE"/>
    <property type="match status" value="1"/>
</dbReference>
<dbReference type="PANTHER" id="PTHR37984">
    <property type="entry name" value="PROTEIN CBG26694"/>
    <property type="match status" value="1"/>
</dbReference>
<dbReference type="Pfam" id="PF00665">
    <property type="entry name" value="rve"/>
    <property type="match status" value="1"/>
</dbReference>
<evidence type="ECO:0000313" key="2">
    <source>
        <dbReference type="EMBL" id="CAB3996229.1"/>
    </source>
</evidence>
<dbReference type="InterPro" id="IPR001584">
    <property type="entry name" value="Integrase_cat-core"/>
</dbReference>
<dbReference type="InterPro" id="IPR012337">
    <property type="entry name" value="RNaseH-like_sf"/>
</dbReference>
<sequence>MSRSYVFWPKLDIAIEETVKSCRQCVNIKSSPPAAPLTPWIWPAKAAKQWQRIHVDFAAYEGNHYLVVVDAHLKWPEVIGPMKSTTAGSAINALRGIFDRYSLPEQVVSDNGPPFQSVKYDDFLKQNGIQRVLVSPYHPASNGQAERFVQTFKNYLKMSSAQSCLLQRIQNFLLSYRGTPHSTTDCSSVKLFLQRELRTRLSLVKPDTASDSPPSPPLLSKRSEPIPGNLGSSTDTQVFPTSSTCTSSTESTPTAAVVPQPESMDRNIGPSELAQGTLGNPSIVTSPTIKLRRSSRTIKPPKRLIEQI</sequence>
<feature type="region of interest" description="Disordered" evidence="1">
    <location>
        <begin position="203"/>
        <end position="285"/>
    </location>
</feature>